<dbReference type="InterPro" id="IPR018060">
    <property type="entry name" value="HTH_AraC"/>
</dbReference>
<dbReference type="AlphaFoldDB" id="A0A1G7M560"/>
<dbReference type="GO" id="GO:0043565">
    <property type="term" value="F:sequence-specific DNA binding"/>
    <property type="evidence" value="ECO:0007669"/>
    <property type="project" value="InterPro"/>
</dbReference>
<sequence>MSSKIGSCRIDAHGVDNEVATGWRPQAGFTHSVTSPDQLERLNASGGIAVSFATQGRSVHLAFQGSQSETLSVWETQSRTGFITSPMMTAELVTIRFVETGAMVRINQNGADVIVSPAQALLTSFDVMRREQATPGFSAISATVSRSAVLDACRALFGAETTMLPQFETVVDLDTTGLRAVRSTVTALRQHLSTAAGPIDLMLPLLQEVLLYQLAASWPMIGTGPSLHIPTATGRAVRQAIDYIEAHLRERIAIRDLAEAVGISVRALQIAFKQQMGCTPINYIIARRLDRVHAQLRLSENETIRQVAASWGFVHMSDFAKRYRERFGHLPSSRRAGG</sequence>
<feature type="domain" description="HTH araC/xylS-type" evidence="4">
    <location>
        <begin position="238"/>
        <end position="337"/>
    </location>
</feature>
<dbReference type="Gene3D" id="1.10.10.60">
    <property type="entry name" value="Homeodomain-like"/>
    <property type="match status" value="1"/>
</dbReference>
<evidence type="ECO:0000256" key="2">
    <source>
        <dbReference type="ARBA" id="ARBA00023125"/>
    </source>
</evidence>
<evidence type="ECO:0000313" key="6">
    <source>
        <dbReference type="Proteomes" id="UP000323502"/>
    </source>
</evidence>
<dbReference type="SUPFAM" id="SSF46689">
    <property type="entry name" value="Homeodomain-like"/>
    <property type="match status" value="2"/>
</dbReference>
<organism evidence="5 6">
    <name type="scientific">Sphingomonas carotinifaciens</name>
    <dbReference type="NCBI Taxonomy" id="1166323"/>
    <lineage>
        <taxon>Bacteria</taxon>
        <taxon>Pseudomonadati</taxon>
        <taxon>Pseudomonadota</taxon>
        <taxon>Alphaproteobacteria</taxon>
        <taxon>Sphingomonadales</taxon>
        <taxon>Sphingomonadaceae</taxon>
        <taxon>Sphingomonas</taxon>
    </lineage>
</organism>
<dbReference type="PANTHER" id="PTHR46796:SF12">
    <property type="entry name" value="HTH-TYPE DNA-BINDING TRANSCRIPTIONAL ACTIVATOR EUTR"/>
    <property type="match status" value="1"/>
</dbReference>
<proteinExistence type="predicted"/>
<dbReference type="InterPro" id="IPR018062">
    <property type="entry name" value="HTH_AraC-typ_CS"/>
</dbReference>
<evidence type="ECO:0000256" key="1">
    <source>
        <dbReference type="ARBA" id="ARBA00023015"/>
    </source>
</evidence>
<dbReference type="InterPro" id="IPR009057">
    <property type="entry name" value="Homeodomain-like_sf"/>
</dbReference>
<dbReference type="EMBL" id="FNBI01000004">
    <property type="protein sequence ID" value="SDF56851.1"/>
    <property type="molecule type" value="Genomic_DNA"/>
</dbReference>
<accession>A0A1G7M560</accession>
<name>A0A1G7M560_9SPHN</name>
<dbReference type="Proteomes" id="UP000323502">
    <property type="component" value="Unassembled WGS sequence"/>
</dbReference>
<dbReference type="InterPro" id="IPR050204">
    <property type="entry name" value="AraC_XylS_family_regulators"/>
</dbReference>
<keyword evidence="6" id="KW-1185">Reference proteome</keyword>
<gene>
    <name evidence="5" type="ORF">SAMN05216557_10474</name>
</gene>
<dbReference type="GO" id="GO:0003700">
    <property type="term" value="F:DNA-binding transcription factor activity"/>
    <property type="evidence" value="ECO:0007669"/>
    <property type="project" value="InterPro"/>
</dbReference>
<dbReference type="PROSITE" id="PS01124">
    <property type="entry name" value="HTH_ARAC_FAMILY_2"/>
    <property type="match status" value="1"/>
</dbReference>
<evidence type="ECO:0000313" key="5">
    <source>
        <dbReference type="EMBL" id="SDF56851.1"/>
    </source>
</evidence>
<dbReference type="PANTHER" id="PTHR46796">
    <property type="entry name" value="HTH-TYPE TRANSCRIPTIONAL ACTIVATOR RHAS-RELATED"/>
    <property type="match status" value="1"/>
</dbReference>
<keyword evidence="1" id="KW-0805">Transcription regulation</keyword>
<evidence type="ECO:0000259" key="4">
    <source>
        <dbReference type="PROSITE" id="PS01124"/>
    </source>
</evidence>
<evidence type="ECO:0000256" key="3">
    <source>
        <dbReference type="ARBA" id="ARBA00023163"/>
    </source>
</evidence>
<reference evidence="5 6" key="1">
    <citation type="submission" date="2016-10" db="EMBL/GenBank/DDBJ databases">
        <authorList>
            <person name="Varghese N."/>
            <person name="Submissions S."/>
        </authorList>
    </citation>
    <scope>NUCLEOTIDE SEQUENCE [LARGE SCALE GENOMIC DNA]</scope>
    <source>
        <strain evidence="5 6">S7-754</strain>
    </source>
</reference>
<protein>
    <submittedName>
        <fullName evidence="5">Helix-turn-helix domain-containing protein</fullName>
    </submittedName>
</protein>
<dbReference type="PROSITE" id="PS00041">
    <property type="entry name" value="HTH_ARAC_FAMILY_1"/>
    <property type="match status" value="1"/>
</dbReference>
<dbReference type="SMART" id="SM00342">
    <property type="entry name" value="HTH_ARAC"/>
    <property type="match status" value="1"/>
</dbReference>
<keyword evidence="2" id="KW-0238">DNA-binding</keyword>
<dbReference type="Pfam" id="PF12833">
    <property type="entry name" value="HTH_18"/>
    <property type="match status" value="1"/>
</dbReference>
<keyword evidence="3" id="KW-0804">Transcription</keyword>